<proteinExistence type="predicted"/>
<sequence length="262" mass="29107">MGLGLSSSRSPKGFLTGLPSFQSGTFPQPNSQRTKRKSYFPCFTFDFFSMAVMSPGLLLKQYRPKSPVSLGALWTVCMRLNVRDEQVKRKSETVVENCMINSYTFGRQLIYGGIRLGDYEGVPSRQEYRNNIGIGKVTARTLQRWAPRNSGPSAIIFEVSPTGERPFLLSTDLPGAGGPSRNEELVNTPFEDEHVDELSEEEEEVCPKVELVLVEATLTPGFDEVGAERGLPCVPSANSSSRDLMRRVDLVFAILHTYKSVI</sequence>
<feature type="region of interest" description="Disordered" evidence="1">
    <location>
        <begin position="1"/>
        <end position="34"/>
    </location>
</feature>
<dbReference type="EMBL" id="JAKOGI010001854">
    <property type="protein sequence ID" value="KAJ8423819.1"/>
    <property type="molecule type" value="Genomic_DNA"/>
</dbReference>
<feature type="compositionally biased region" description="Polar residues" evidence="1">
    <location>
        <begin position="19"/>
        <end position="32"/>
    </location>
</feature>
<feature type="compositionally biased region" description="Polar residues" evidence="1">
    <location>
        <begin position="1"/>
        <end position="10"/>
    </location>
</feature>
<gene>
    <name evidence="2" type="ORF">Cgig2_017382</name>
</gene>
<evidence type="ECO:0000313" key="2">
    <source>
        <dbReference type="EMBL" id="KAJ8423819.1"/>
    </source>
</evidence>
<evidence type="ECO:0000256" key="1">
    <source>
        <dbReference type="SAM" id="MobiDB-lite"/>
    </source>
</evidence>
<evidence type="ECO:0000313" key="3">
    <source>
        <dbReference type="Proteomes" id="UP001153076"/>
    </source>
</evidence>
<protein>
    <submittedName>
        <fullName evidence="2">Uncharacterized protein</fullName>
    </submittedName>
</protein>
<keyword evidence="3" id="KW-1185">Reference proteome</keyword>
<accession>A0A9Q1GR79</accession>
<comment type="caution">
    <text evidence="2">The sequence shown here is derived from an EMBL/GenBank/DDBJ whole genome shotgun (WGS) entry which is preliminary data.</text>
</comment>
<reference evidence="2" key="1">
    <citation type="submission" date="2022-04" db="EMBL/GenBank/DDBJ databases">
        <title>Carnegiea gigantea Genome sequencing and assembly v2.</title>
        <authorList>
            <person name="Copetti D."/>
            <person name="Sanderson M.J."/>
            <person name="Burquez A."/>
            <person name="Wojciechowski M.F."/>
        </authorList>
    </citation>
    <scope>NUCLEOTIDE SEQUENCE</scope>
    <source>
        <strain evidence="2">SGP5-SGP5p</strain>
        <tissue evidence="2">Aerial part</tissue>
    </source>
</reference>
<dbReference type="AlphaFoldDB" id="A0A9Q1GR79"/>
<organism evidence="2 3">
    <name type="scientific">Carnegiea gigantea</name>
    <dbReference type="NCBI Taxonomy" id="171969"/>
    <lineage>
        <taxon>Eukaryota</taxon>
        <taxon>Viridiplantae</taxon>
        <taxon>Streptophyta</taxon>
        <taxon>Embryophyta</taxon>
        <taxon>Tracheophyta</taxon>
        <taxon>Spermatophyta</taxon>
        <taxon>Magnoliopsida</taxon>
        <taxon>eudicotyledons</taxon>
        <taxon>Gunneridae</taxon>
        <taxon>Pentapetalae</taxon>
        <taxon>Caryophyllales</taxon>
        <taxon>Cactineae</taxon>
        <taxon>Cactaceae</taxon>
        <taxon>Cactoideae</taxon>
        <taxon>Echinocereeae</taxon>
        <taxon>Carnegiea</taxon>
    </lineage>
</organism>
<name>A0A9Q1GR79_9CARY</name>
<dbReference type="Proteomes" id="UP001153076">
    <property type="component" value="Unassembled WGS sequence"/>
</dbReference>